<protein>
    <submittedName>
        <fullName evidence="1">Uncharacterized protein</fullName>
    </submittedName>
</protein>
<evidence type="ECO:0000313" key="1">
    <source>
        <dbReference type="EMBL" id="GAH77374.1"/>
    </source>
</evidence>
<proteinExistence type="predicted"/>
<feature type="non-terminal residue" evidence="1">
    <location>
        <position position="1"/>
    </location>
</feature>
<accession>X1JGC0</accession>
<dbReference type="AlphaFoldDB" id="X1JGC0"/>
<name>X1JGC0_9ZZZZ</name>
<sequence length="66" mass="7796">RTKLKNVALDSFIVSATPYEDFRAKYDDGSWDRKRFAEAHILFPERGEDYDYLAHVMKPEGKLRQC</sequence>
<reference evidence="1" key="1">
    <citation type="journal article" date="2014" name="Front. Microbiol.">
        <title>High frequency of phylogenetically diverse reductive dehalogenase-homologous genes in deep subseafloor sedimentary metagenomes.</title>
        <authorList>
            <person name="Kawai M."/>
            <person name="Futagami T."/>
            <person name="Toyoda A."/>
            <person name="Takaki Y."/>
            <person name="Nishi S."/>
            <person name="Hori S."/>
            <person name="Arai W."/>
            <person name="Tsubouchi T."/>
            <person name="Morono Y."/>
            <person name="Uchiyama I."/>
            <person name="Ito T."/>
            <person name="Fujiyama A."/>
            <person name="Inagaki F."/>
            <person name="Takami H."/>
        </authorList>
    </citation>
    <scope>NUCLEOTIDE SEQUENCE</scope>
    <source>
        <strain evidence="1">Expedition CK06-06</strain>
    </source>
</reference>
<organism evidence="1">
    <name type="scientific">marine sediment metagenome</name>
    <dbReference type="NCBI Taxonomy" id="412755"/>
    <lineage>
        <taxon>unclassified sequences</taxon>
        <taxon>metagenomes</taxon>
        <taxon>ecological metagenomes</taxon>
    </lineage>
</organism>
<dbReference type="EMBL" id="BARU01040374">
    <property type="protein sequence ID" value="GAH77374.1"/>
    <property type="molecule type" value="Genomic_DNA"/>
</dbReference>
<gene>
    <name evidence="1" type="ORF">S03H2_62423</name>
</gene>
<comment type="caution">
    <text evidence="1">The sequence shown here is derived from an EMBL/GenBank/DDBJ whole genome shotgun (WGS) entry which is preliminary data.</text>
</comment>